<proteinExistence type="predicted"/>
<dbReference type="Gene3D" id="2.40.50.230">
    <property type="entry name" value="Gp5 N-terminal domain"/>
    <property type="match status" value="1"/>
</dbReference>
<evidence type="ECO:0000313" key="3">
    <source>
        <dbReference type="Proteomes" id="UP001466893"/>
    </source>
</evidence>
<keyword evidence="3" id="KW-1185">Reference proteome</keyword>
<organism evidence="2 3">
    <name type="scientific">Kosakonia calanthes</name>
    <dbReference type="NCBI Taxonomy" id="3139408"/>
    <lineage>
        <taxon>Bacteria</taxon>
        <taxon>Pseudomonadati</taxon>
        <taxon>Pseudomonadota</taxon>
        <taxon>Gammaproteobacteria</taxon>
        <taxon>Enterobacterales</taxon>
        <taxon>Enterobacteriaceae</taxon>
        <taxon>Kosakonia</taxon>
    </lineage>
</organism>
<dbReference type="SUPFAM" id="SSF69279">
    <property type="entry name" value="Phage tail proteins"/>
    <property type="match status" value="1"/>
</dbReference>
<dbReference type="Pfam" id="PF04717">
    <property type="entry name" value="Phage_base_V"/>
    <property type="match status" value="1"/>
</dbReference>
<dbReference type="SUPFAM" id="SSF69255">
    <property type="entry name" value="gp5 N-terminal domain-like"/>
    <property type="match status" value="1"/>
</dbReference>
<gene>
    <name evidence="2" type="ORF">AAEY27_00440</name>
</gene>
<dbReference type="Gene3D" id="2.30.300.10">
    <property type="entry name" value="Baseplate protein-like domain - beta roll fold"/>
    <property type="match status" value="1"/>
</dbReference>
<evidence type="ECO:0000313" key="2">
    <source>
        <dbReference type="EMBL" id="WZV98403.1"/>
    </source>
</evidence>
<dbReference type="InterPro" id="IPR006531">
    <property type="entry name" value="Gp5/Vgr_OB"/>
</dbReference>
<reference evidence="2 3" key="1">
    <citation type="submission" date="2024-04" db="EMBL/GenBank/DDBJ databases">
        <title>Kosakonia calanthae sp. nov., a halophilic bacterium isolated from leaves of Calanthe tiplacata.</title>
        <authorList>
            <person name="Wu P."/>
        </authorList>
    </citation>
    <scope>NUCLEOTIDE SEQUENCE [LARGE SCALE GENOMIC DNA]</scope>
    <source>
        <strain evidence="2 3">BYX6</strain>
    </source>
</reference>
<dbReference type="RefSeq" id="WP_342323011.1">
    <property type="nucleotide sequence ID" value="NZ_CP151800.1"/>
</dbReference>
<protein>
    <submittedName>
        <fullName evidence="2">Phage baseplate assembly protein V</fullName>
    </submittedName>
</protein>
<feature type="domain" description="Gp5/Type VI secretion system Vgr protein OB-fold" evidence="1">
    <location>
        <begin position="360"/>
        <end position="434"/>
    </location>
</feature>
<name>A0ABZ3BA80_9ENTR</name>
<dbReference type="Proteomes" id="UP001466893">
    <property type="component" value="Chromosome"/>
</dbReference>
<dbReference type="InterPro" id="IPR037026">
    <property type="entry name" value="Vgr_OB-fold_dom_sf"/>
</dbReference>
<evidence type="ECO:0000259" key="1">
    <source>
        <dbReference type="Pfam" id="PF04717"/>
    </source>
</evidence>
<dbReference type="Gene3D" id="3.55.50.10">
    <property type="entry name" value="Baseplate protein-like domains"/>
    <property type="match status" value="1"/>
</dbReference>
<accession>A0ABZ3BA80</accession>
<sequence length="525" mass="57633">MNDIALKIGNQTSSLGIRWLRVLQQINEIPAARLELILPTDNNDTSDTALATEVGRLSPGVSIEISLDKVALFTGFLTQKKVQLRGAQRVIKIEARHALQKLAWPPRSDLYRQQTDRAILTSLFNKASVKTTVNVDAKLTAVHEQMVQYRVSDWNFICRRMKASNCWLVPDAASNAVTVKALKVPASAALTFKQYDEKEKYALYELDLSFDNRFVLDTLAIQGWDVSEQSLNTPQLAKNDAFVPWKPAASAATSPQSGGTHDYKLAFSYFPENDLSTLSRSWVNYHQMSGAQGSLVMEGSRSIAPGDSIALDDFGAGLDGTALVSGVEQIIDTENGWRTRLLIGMPVSQMEADITGTLHIGTVADYNPDPQNIERIPVVIPALNVAGEYLFARLGKPYASKASGFCFYPEPGDEVVLGFIEGAYCYPVILGSMHNPKNKSPFAPDKKNNQKALVVNKNNITQQFLIDLDAKTLTLSADNGSKVVVDANTQLQVNAQDMTWQAANKFTINGKSQVEIISASINMKN</sequence>
<dbReference type="EMBL" id="CP151800">
    <property type="protein sequence ID" value="WZV98403.1"/>
    <property type="molecule type" value="Genomic_DNA"/>
</dbReference>